<reference evidence="1" key="1">
    <citation type="submission" date="2019-08" db="EMBL/GenBank/DDBJ databases">
        <authorList>
            <person name="Kucharzyk K."/>
            <person name="Murdoch R.W."/>
            <person name="Higgins S."/>
            <person name="Loffler F."/>
        </authorList>
    </citation>
    <scope>NUCLEOTIDE SEQUENCE</scope>
</reference>
<organism evidence="1">
    <name type="scientific">bioreactor metagenome</name>
    <dbReference type="NCBI Taxonomy" id="1076179"/>
    <lineage>
        <taxon>unclassified sequences</taxon>
        <taxon>metagenomes</taxon>
        <taxon>ecological metagenomes</taxon>
    </lineage>
</organism>
<dbReference type="EMBL" id="VSSQ01003189">
    <property type="protein sequence ID" value="MPM19499.1"/>
    <property type="molecule type" value="Genomic_DNA"/>
</dbReference>
<evidence type="ECO:0000313" key="1">
    <source>
        <dbReference type="EMBL" id="MPM19499.1"/>
    </source>
</evidence>
<comment type="caution">
    <text evidence="1">The sequence shown here is derived from an EMBL/GenBank/DDBJ whole genome shotgun (WGS) entry which is preliminary data.</text>
</comment>
<dbReference type="AlphaFoldDB" id="A0A644XTT5"/>
<name>A0A644XTT5_9ZZZZ</name>
<gene>
    <name evidence="1" type="ORF">SDC9_65925</name>
</gene>
<protein>
    <submittedName>
        <fullName evidence="1">Uncharacterized protein</fullName>
    </submittedName>
</protein>
<sequence length="59" mass="5845">MGILEGRPAAAEIAAHLPVDVSVNIAQSGAASRQFATLSSALSALAANVAHDDPFANTG</sequence>
<accession>A0A644XTT5</accession>
<proteinExistence type="predicted"/>